<reference evidence="2" key="2">
    <citation type="submission" date="2015-01" db="EMBL/GenBank/DDBJ databases">
        <title>Evolutionary Origins and Diversification of the Mycorrhizal Mutualists.</title>
        <authorList>
            <consortium name="DOE Joint Genome Institute"/>
            <consortium name="Mycorrhizal Genomics Consortium"/>
            <person name="Kohler A."/>
            <person name="Kuo A."/>
            <person name="Nagy L.G."/>
            <person name="Floudas D."/>
            <person name="Copeland A."/>
            <person name="Barry K.W."/>
            <person name="Cichocki N."/>
            <person name="Veneault-Fourrey C."/>
            <person name="LaButti K."/>
            <person name="Lindquist E.A."/>
            <person name="Lipzen A."/>
            <person name="Lundell T."/>
            <person name="Morin E."/>
            <person name="Murat C."/>
            <person name="Riley R."/>
            <person name="Ohm R."/>
            <person name="Sun H."/>
            <person name="Tunlid A."/>
            <person name="Henrissat B."/>
            <person name="Grigoriev I.V."/>
            <person name="Hibbett D.S."/>
            <person name="Martin F."/>
        </authorList>
    </citation>
    <scope>NUCLEOTIDE SEQUENCE [LARGE SCALE GENOMIC DNA]</scope>
    <source>
        <strain evidence="2">Ve08.2h10</strain>
    </source>
</reference>
<dbReference type="Proteomes" id="UP000054538">
    <property type="component" value="Unassembled WGS sequence"/>
</dbReference>
<reference evidence="1 2" key="1">
    <citation type="submission" date="2014-04" db="EMBL/GenBank/DDBJ databases">
        <authorList>
            <consortium name="DOE Joint Genome Institute"/>
            <person name="Kuo A."/>
            <person name="Kohler A."/>
            <person name="Jargeat P."/>
            <person name="Nagy L.G."/>
            <person name="Floudas D."/>
            <person name="Copeland A."/>
            <person name="Barry K.W."/>
            <person name="Cichocki N."/>
            <person name="Veneault-Fourrey C."/>
            <person name="LaButti K."/>
            <person name="Lindquist E.A."/>
            <person name="Lipzen A."/>
            <person name="Lundell T."/>
            <person name="Morin E."/>
            <person name="Murat C."/>
            <person name="Sun H."/>
            <person name="Tunlid A."/>
            <person name="Henrissat B."/>
            <person name="Grigoriev I.V."/>
            <person name="Hibbett D.S."/>
            <person name="Martin F."/>
            <person name="Nordberg H.P."/>
            <person name="Cantor M.N."/>
            <person name="Hua S.X."/>
        </authorList>
    </citation>
    <scope>NUCLEOTIDE SEQUENCE [LARGE SCALE GENOMIC DNA]</scope>
    <source>
        <strain evidence="1 2">Ve08.2h10</strain>
    </source>
</reference>
<keyword evidence="2" id="KW-1185">Reference proteome</keyword>
<dbReference type="EMBL" id="KN824968">
    <property type="protein sequence ID" value="KIK96790.1"/>
    <property type="molecule type" value="Genomic_DNA"/>
</dbReference>
<proteinExistence type="predicted"/>
<name>A0A0D0EAP9_9AGAM</name>
<evidence type="ECO:0000313" key="2">
    <source>
        <dbReference type="Proteomes" id="UP000054538"/>
    </source>
</evidence>
<dbReference type="HOGENOM" id="CLU_2622718_0_0_1"/>
<protein>
    <submittedName>
        <fullName evidence="1">Uncharacterized protein</fullName>
    </submittedName>
</protein>
<gene>
    <name evidence="1" type="ORF">PAXRUDRAFT_825591</name>
</gene>
<dbReference type="InParanoid" id="A0A0D0EAP9"/>
<accession>A0A0D0EAP9</accession>
<organism evidence="1 2">
    <name type="scientific">Paxillus rubicundulus Ve08.2h10</name>
    <dbReference type="NCBI Taxonomy" id="930991"/>
    <lineage>
        <taxon>Eukaryota</taxon>
        <taxon>Fungi</taxon>
        <taxon>Dikarya</taxon>
        <taxon>Basidiomycota</taxon>
        <taxon>Agaricomycotina</taxon>
        <taxon>Agaricomycetes</taxon>
        <taxon>Agaricomycetidae</taxon>
        <taxon>Boletales</taxon>
        <taxon>Paxilineae</taxon>
        <taxon>Paxillaceae</taxon>
        <taxon>Paxillus</taxon>
    </lineage>
</organism>
<evidence type="ECO:0000313" key="1">
    <source>
        <dbReference type="EMBL" id="KIK96790.1"/>
    </source>
</evidence>
<dbReference type="AlphaFoldDB" id="A0A0D0EAP9"/>
<sequence length="78" mass="8746">MNSSNNSRRFRESVTDTRGCCWAAVPGGISQSHSAVLKPWRTWCSESVSYRPPVINSLISVTGYTPPLNKELEDDVRF</sequence>